<evidence type="ECO:0000259" key="3">
    <source>
        <dbReference type="PROSITE" id="PS50043"/>
    </source>
</evidence>
<evidence type="ECO:0000256" key="1">
    <source>
        <dbReference type="ARBA" id="ARBA00022741"/>
    </source>
</evidence>
<dbReference type="Pfam" id="PF00196">
    <property type="entry name" value="GerE"/>
    <property type="match status" value="1"/>
</dbReference>
<dbReference type="InterPro" id="IPR036388">
    <property type="entry name" value="WH-like_DNA-bd_sf"/>
</dbReference>
<dbReference type="PROSITE" id="PS50043">
    <property type="entry name" value="HTH_LUXR_2"/>
    <property type="match status" value="1"/>
</dbReference>
<dbReference type="PANTHER" id="PTHR16305">
    <property type="entry name" value="TESTICULAR SOLUBLE ADENYLYL CYCLASE"/>
    <property type="match status" value="1"/>
</dbReference>
<dbReference type="Pfam" id="PF13191">
    <property type="entry name" value="AAA_16"/>
    <property type="match status" value="1"/>
</dbReference>
<keyword evidence="2" id="KW-0067">ATP-binding</keyword>
<dbReference type="Gene3D" id="1.25.40.10">
    <property type="entry name" value="Tetratricopeptide repeat domain"/>
    <property type="match status" value="1"/>
</dbReference>
<dbReference type="AlphaFoldDB" id="A0AAX3ZRC4"/>
<reference evidence="4" key="1">
    <citation type="submission" date="2023-03" db="EMBL/GenBank/DDBJ databases">
        <title>Borrelidin-producing and root-colonizing Streptomyces rochei is a potent biopesticide for soil-borne oomycete-caused plant diseases.</title>
        <authorList>
            <person name="Zhou D."/>
            <person name="Wang X."/>
            <person name="Navarro-Munoz J.C."/>
            <person name="Li W."/>
            <person name="Li J."/>
            <person name="Jiu M."/>
            <person name="Deng S."/>
            <person name="Ye Y."/>
            <person name="Daly P."/>
            <person name="Wei L."/>
        </authorList>
    </citation>
    <scope>NUCLEOTIDE SEQUENCE</scope>
    <source>
        <strain evidence="4">JK1</strain>
    </source>
</reference>
<dbReference type="PRINTS" id="PR00038">
    <property type="entry name" value="HTHLUXR"/>
</dbReference>
<dbReference type="GO" id="GO:0006355">
    <property type="term" value="P:regulation of DNA-templated transcription"/>
    <property type="evidence" value="ECO:0007669"/>
    <property type="project" value="InterPro"/>
</dbReference>
<organism evidence="4 5">
    <name type="scientific">Streptomyces rochei</name>
    <name type="common">Streptomyces parvullus</name>
    <dbReference type="NCBI Taxonomy" id="1928"/>
    <lineage>
        <taxon>Bacteria</taxon>
        <taxon>Bacillati</taxon>
        <taxon>Actinomycetota</taxon>
        <taxon>Actinomycetes</taxon>
        <taxon>Kitasatosporales</taxon>
        <taxon>Streptomycetaceae</taxon>
        <taxon>Streptomyces</taxon>
        <taxon>Streptomyces rochei group</taxon>
    </lineage>
</organism>
<evidence type="ECO:0000313" key="5">
    <source>
        <dbReference type="Proteomes" id="UP001231701"/>
    </source>
</evidence>
<dbReference type="GO" id="GO:0005524">
    <property type="term" value="F:ATP binding"/>
    <property type="evidence" value="ECO:0007669"/>
    <property type="project" value="UniProtKB-KW"/>
</dbReference>
<evidence type="ECO:0000256" key="2">
    <source>
        <dbReference type="ARBA" id="ARBA00022840"/>
    </source>
</evidence>
<keyword evidence="1" id="KW-0547">Nucleotide-binding</keyword>
<dbReference type="InterPro" id="IPR027417">
    <property type="entry name" value="P-loop_NTPase"/>
</dbReference>
<gene>
    <name evidence="4" type="ORF">P7W03_31040</name>
</gene>
<feature type="domain" description="HTH luxR-type" evidence="3">
    <location>
        <begin position="856"/>
        <end position="921"/>
    </location>
</feature>
<dbReference type="GO" id="GO:0005737">
    <property type="term" value="C:cytoplasm"/>
    <property type="evidence" value="ECO:0007669"/>
    <property type="project" value="TreeGrafter"/>
</dbReference>
<dbReference type="RefSeq" id="WP_306693326.1">
    <property type="nucleotide sequence ID" value="NZ_CP121271.1"/>
</dbReference>
<dbReference type="InterPro" id="IPR011990">
    <property type="entry name" value="TPR-like_helical_dom_sf"/>
</dbReference>
<dbReference type="SUPFAM" id="SSF52540">
    <property type="entry name" value="P-loop containing nucleoside triphosphate hydrolases"/>
    <property type="match status" value="1"/>
</dbReference>
<dbReference type="EMBL" id="CP121271">
    <property type="protein sequence ID" value="WMC89766.1"/>
    <property type="molecule type" value="Genomic_DNA"/>
</dbReference>
<dbReference type="CDD" id="cd06170">
    <property type="entry name" value="LuxR_C_like"/>
    <property type="match status" value="1"/>
</dbReference>
<protein>
    <submittedName>
        <fullName evidence="4">AAA family ATPase</fullName>
    </submittedName>
</protein>
<evidence type="ECO:0000313" key="4">
    <source>
        <dbReference type="EMBL" id="WMC89766.1"/>
    </source>
</evidence>
<dbReference type="SMART" id="SM00421">
    <property type="entry name" value="HTH_LUXR"/>
    <property type="match status" value="1"/>
</dbReference>
<dbReference type="GO" id="GO:0003677">
    <property type="term" value="F:DNA binding"/>
    <property type="evidence" value="ECO:0007669"/>
    <property type="project" value="InterPro"/>
</dbReference>
<dbReference type="Gene3D" id="1.10.10.10">
    <property type="entry name" value="Winged helix-like DNA-binding domain superfamily/Winged helix DNA-binding domain"/>
    <property type="match status" value="1"/>
</dbReference>
<accession>A0AAX3ZRC4</accession>
<name>A0AAX3ZRC4_STRRO</name>
<dbReference type="InterPro" id="IPR000792">
    <property type="entry name" value="Tscrpt_reg_LuxR_C"/>
</dbReference>
<dbReference type="Proteomes" id="UP001231701">
    <property type="component" value="Chromosome"/>
</dbReference>
<dbReference type="InterPro" id="IPR041664">
    <property type="entry name" value="AAA_16"/>
</dbReference>
<dbReference type="PROSITE" id="PS00622">
    <property type="entry name" value="HTH_LUXR_1"/>
    <property type="match status" value="1"/>
</dbReference>
<dbReference type="InterPro" id="IPR016032">
    <property type="entry name" value="Sig_transdc_resp-reg_C-effctor"/>
</dbReference>
<dbReference type="GO" id="GO:0004016">
    <property type="term" value="F:adenylate cyclase activity"/>
    <property type="evidence" value="ECO:0007669"/>
    <property type="project" value="TreeGrafter"/>
</dbReference>
<dbReference type="Gene3D" id="3.40.50.300">
    <property type="entry name" value="P-loop containing nucleotide triphosphate hydrolases"/>
    <property type="match status" value="1"/>
</dbReference>
<dbReference type="PANTHER" id="PTHR16305:SF35">
    <property type="entry name" value="TRANSCRIPTIONAL ACTIVATOR DOMAIN"/>
    <property type="match status" value="1"/>
</dbReference>
<proteinExistence type="predicted"/>
<dbReference type="GeneID" id="90946566"/>
<dbReference type="SUPFAM" id="SSF46894">
    <property type="entry name" value="C-terminal effector domain of the bipartite response regulators"/>
    <property type="match status" value="1"/>
</dbReference>
<sequence>MLVERARTISELSELIRCVHSGRGGVAVITGPAAVGKTELTHSLAEIAEEDDLEVLRARMCVPGGQGRRGLFEQLAEILRRQPGRSAGTFAGEKPENPDGAYALAGGTAAENPLRAAEEIARYAHRQPLLVVIDDLHHADPDSLDGILHLVRACRTARIMMVLVASDCSYEQMPLFHAELLRAPHYRRVRLRPLSRLAVAEVVADSLGSEVAERSAADYYRYSGGNPLALRALIQEWSSTRFTDEAGPETARGGTLAPGKVSALAVFTSLHRSGPQAMAVARGMALLGPAAGLDLLCQLLRSTPEDVTRHLQDLEAAGVLDGFRFRHPGVAQVLLTDPDFHDLRELHLAAAALLDADGHSALRVARHLIAADIVAEPWTVAVLRESAREAAGHNDWDFALKCLRLALRGALTDEERGLVVSEFLRVGWRQNPARVTKHFQECFELQQKGHVPDAETLTLLTIFLWHGHVEDAVTMLLDVADRCADGPLRTEIQTFLDWARLSHPGLLDRIRRADEQLLNRLLETSSDSLRPLTSLSLALCETGHTNVPATAQEVLADRRLTGDTAGSVLQSLLYAGELVTAERWAARAVQDAEQLATPLARGVHQAVCAEIARRRGDLPAAQQLAERALTHMAPRAWGVALGLPLSVLVAVHTARGHTERAGEHLSWSVHPEMYQTLYGLHYLQARGRHHLAVGQYAAALRDFRSCEDRVRAWGLAPPVLAPWRLGQAEAALALGDRSEARRLTESELNQARGRHPHVRAAHLRVYARLVDRSRRREVLTDAAELVAGGRDRYEHFLILTDLSRAHQEADDTARARVTGQQAWHSAVRCGAERLARTLLPESAVTAGEETPVMPRQRLNTAMLSEAELRVAELAAAGETNREISGKLFITVSTVEQHLTRVYRKLRLSGRADLRACLATKAGVGAGVPEHCAPGA</sequence>